<dbReference type="RefSeq" id="WP_237336901.1">
    <property type="nucleotide sequence ID" value="NZ_BAABCM010000005.1"/>
</dbReference>
<dbReference type="SUPFAM" id="SSF51294">
    <property type="entry name" value="Hedgehog/intein (Hint) domain"/>
    <property type="match status" value="1"/>
</dbReference>
<proteinExistence type="predicted"/>
<dbReference type="PANTHER" id="PTHR32305:SF17">
    <property type="entry name" value="TRNA NUCLEASE WAPA"/>
    <property type="match status" value="1"/>
</dbReference>
<dbReference type="PANTHER" id="PTHR32305">
    <property type="match status" value="1"/>
</dbReference>
<dbReference type="CDD" id="cd20692">
    <property type="entry name" value="CdiA-CT_Ec-like"/>
    <property type="match status" value="1"/>
</dbReference>
<dbReference type="EMBL" id="BAABCM010000005">
    <property type="protein sequence ID" value="GAA3817422.1"/>
    <property type="molecule type" value="Genomic_DNA"/>
</dbReference>
<feature type="compositionally biased region" description="Polar residues" evidence="2">
    <location>
        <begin position="1638"/>
        <end position="1647"/>
    </location>
</feature>
<dbReference type="Pfam" id="PF05593">
    <property type="entry name" value="RHS_repeat"/>
    <property type="match status" value="2"/>
</dbReference>
<dbReference type="NCBIfam" id="TIGR03696">
    <property type="entry name" value="Rhs_assc_core"/>
    <property type="match status" value="1"/>
</dbReference>
<dbReference type="CDD" id="cd00081">
    <property type="entry name" value="Hint"/>
    <property type="match status" value="1"/>
</dbReference>
<feature type="signal peptide" evidence="3">
    <location>
        <begin position="1"/>
        <end position="34"/>
    </location>
</feature>
<keyword evidence="1" id="KW-0677">Repeat</keyword>
<keyword evidence="6" id="KW-1185">Reference proteome</keyword>
<organism evidence="5 6">
    <name type="scientific">Amycolatopsis tucumanensis</name>
    <dbReference type="NCBI Taxonomy" id="401106"/>
    <lineage>
        <taxon>Bacteria</taxon>
        <taxon>Bacillati</taxon>
        <taxon>Actinomycetota</taxon>
        <taxon>Actinomycetes</taxon>
        <taxon>Pseudonocardiales</taxon>
        <taxon>Pseudonocardiaceae</taxon>
        <taxon>Amycolatopsis</taxon>
    </lineage>
</organism>
<feature type="chain" id="PRO_5046534442" evidence="3">
    <location>
        <begin position="35"/>
        <end position="2271"/>
    </location>
</feature>
<dbReference type="Pfam" id="PF25023">
    <property type="entry name" value="TEN_YD-shell"/>
    <property type="match status" value="1"/>
</dbReference>
<reference evidence="6" key="1">
    <citation type="journal article" date="2019" name="Int. J. Syst. Evol. Microbiol.">
        <title>The Global Catalogue of Microorganisms (GCM) 10K type strain sequencing project: providing services to taxonomists for standard genome sequencing and annotation.</title>
        <authorList>
            <consortium name="The Broad Institute Genomics Platform"/>
            <consortium name="The Broad Institute Genome Sequencing Center for Infectious Disease"/>
            <person name="Wu L."/>
            <person name="Ma J."/>
        </authorList>
    </citation>
    <scope>NUCLEOTIDE SEQUENCE [LARGE SCALE GENOMIC DNA]</scope>
    <source>
        <strain evidence="6">JCM 17017</strain>
    </source>
</reference>
<protein>
    <submittedName>
        <fullName evidence="5">RHS repeat-associated core domain-containing protein</fullName>
    </submittedName>
</protein>
<dbReference type="InterPro" id="IPR006530">
    <property type="entry name" value="YD"/>
</dbReference>
<dbReference type="Pfam" id="PF07591">
    <property type="entry name" value="PT-HINT"/>
    <property type="match status" value="1"/>
</dbReference>
<accession>A0ABP7IFQ8</accession>
<dbReference type="Gene3D" id="2.170.16.10">
    <property type="entry name" value="Hedgehog/Intein (Hint) domain"/>
    <property type="match status" value="1"/>
</dbReference>
<sequence>MTVARRRLKIKRWARTTAVATAAILLASAHQAIAQPVGWHGLGWDLPPLQAAQSVTGRVVTALAGDAPASTPSAPTPAVNWPAPDRAQMDLPATAKGSKAPALLVAGKLPVSVTRGHGRDTRTGRYTADASTVPDGHGAGRVEVATVDRQVTERAGIPGTLLELKAISGDTSGPVEVALDYRGFAAAYGADFGERLHFEQLPACVLTTPDKPECRAGQPVDSENDAGAHRLTGEATFAAESVTVLAATADTASGGGDFKATKLSPAGSWASGTSSGDFSYTYPISAPKAPNGKSPSFELKYSSGTVDGLTSATNNQASEIGDGWNSTAGGYIERSYKACAGDLGGNNGQTKTGDLCWGSDNATLSLGGSTTELIKDTATGTWHPRGDNGARVEKLTGAANGAKDGEHWKVTTLDGTQYFFGLNHLPGWQTGNPETQSTWTVPVFGNNAGEPCNGATFASSWCQQAWRWNLDYVVDPHGNATTYYYQPETNRYGLNLNLTSAGTPYIREGQLLRIEYGFNTHVVGLYTHAPAQIVFDTAERCLPNGAVTCDPGQLAGNAAAWPDVPADQMCAEGATCRNVAPVFFTQRRVIGISTQVTDGGTGWKTATQWSLVQSFPASGDGSSPAMWLDSITQTGKAGGSASMPPTVFHPKALANRVDANSKYTALTRNRIDAVTTDQGGVIAVKYADPQCVPGVTMPANPESNTLACYPVYWTPGGATDPVLDWFNKYVVTDVTEDGRTTFSQQALTHYDYLGGAAWHYDENHLGDPKYRTWSQWRGYATVKTTKGQATSDPAGPPTVSQALYLRGMDGDTLPGGGKRSVSVTDSLGGTIPDSTALGGFQRESLTYLDGNVIANTVNDPWISPATATNADGTQAFRTGTGTSRTRTWIASANKWRTTRMITSFDAYGLPTQVENDGDISDPAQATCTRNTYAQNTAAWLMSYTSQVQKTAGPCSTPASSGTIVSDSRSYFDHQAFGVAPGTGDITRTDTLDSWPAGGSEKFVAPATTAEFDVYGRPTASTDPLGLTTNIAYTPATGGPLTQVVTTAPPVSGTNSTRFTTVQYLDPITGAMTAQVDQSGLRTDATYDALGRLTALWPPGHDKSTNAPAATTYSYTVSTTGPSVVTANRLLSSGKYASTYELVDGLGRTVQTQAPTSYAEGGRVVTDSFYDSQGRTWKTHDAYWNKDAAPGTSLLVVQDNAVPSTTVSRFDSAGRAVASIYELYGTEQWRTTTTYDGDRTTTVPPAGGIASSVVTDGLGQKTQLVQYKDRAHTNPGDPADVTTYGYNHTGMLTSTTDSTGRNTWTTTYDLRGRKFATTDPDTGITTYTYDADNRMLTSTDASGRTLAYTYDNLGRKTAEYQGSVTGTKLVSWTYDTVLKGKLASSSRYADGRTYTNTVVTYDSAGRVTSSRFTIPLTETGLGGTYSFSWRYDPLSDVLRSYGSPAKGGLSDESMLTGYDALDKPATLLAAGTSAGTELVSETDYNPYGQILRNNYQDPDDPHQISITHTYEDGTNRLASTLAERATASDYMIGNRAYTYDAAGDITKIADTPLGAPSDNQCFGYDYLQRLTEAWTPASGDCAAAASAATLGGAAPYWKSWSFDQTGNRLTETQHATSGDTAAVSTYPQPGQPQPHAVQSVDTTGPSGSARTSYTYDAAGRTATQSGPAAQLTYTYDAEGRVATAKDAAGKVTSYVYDADGNRLLTKDATGTTLVLNDLEIFVAAGTSTAVGTRFYTFGSLPVAERKSGQLKWLLTDNVNTTYASVDAADLSVTKRWQDPYGVLRGAAPTSWPDKHGYLGGYQDTTGMVHLGARDYDPATGRFTTVDPVLDTAVPQQLNGYAYGLGNPLTRPDPSGLEPLADPSCMNVECRNTGYGATANWPKNGYPVPNKWPAPGLSPTELMDTSVPKMSIPTPLSILSAMPPNYLTSSDPAPKEKGFLARLVDEVWEVSGLADVERCIDNPSVVGCLKGAINVGIWFIPGGGVVKGAEAAYAGGRAVESYIAGERAESTLAQDLARSCNSFAGDTPVLMADGSTKPIAALKLGDEITNAEPDDSNTQKHVVTAIHITDDDRDFATLTIAAPDGPKDIVTTAHHLFWDTTTHAWTEAAALKPAEQLDTPGDGHAAVLAVRVYTGTLRTYNLTIDTVHTYYVVAGSAPVLVHNSGGPCKEVVMGGFVSFEQARNKALDLLGEIDPATRQPYIGRLESAPSTYGKVVGFTTRVNGEFKRLRLDYDPVKGPHINVEIGKGDSASKYAVAWNGTEEDFARVLDGNW</sequence>
<evidence type="ECO:0000313" key="5">
    <source>
        <dbReference type="EMBL" id="GAA3817422.1"/>
    </source>
</evidence>
<evidence type="ECO:0000259" key="4">
    <source>
        <dbReference type="Pfam" id="PF25023"/>
    </source>
</evidence>
<dbReference type="InterPro" id="IPR056823">
    <property type="entry name" value="TEN-like_YD-shell"/>
</dbReference>
<dbReference type="Gene3D" id="2.180.10.10">
    <property type="entry name" value="RHS repeat-associated core"/>
    <property type="match status" value="1"/>
</dbReference>
<evidence type="ECO:0000256" key="1">
    <source>
        <dbReference type="ARBA" id="ARBA00022737"/>
    </source>
</evidence>
<dbReference type="InterPro" id="IPR022385">
    <property type="entry name" value="Rhs_assc_core"/>
</dbReference>
<comment type="caution">
    <text evidence="5">The sequence shown here is derived from an EMBL/GenBank/DDBJ whole genome shotgun (WGS) entry which is preliminary data.</text>
</comment>
<name>A0ABP7IFQ8_9PSEU</name>
<feature type="compositionally biased region" description="Polar residues" evidence="2">
    <location>
        <begin position="1612"/>
        <end position="1627"/>
    </location>
</feature>
<feature type="domain" description="Teneurin-like YD-shell" evidence="4">
    <location>
        <begin position="1737"/>
        <end position="1842"/>
    </location>
</feature>
<feature type="region of interest" description="Disordered" evidence="2">
    <location>
        <begin position="1612"/>
        <end position="1647"/>
    </location>
</feature>
<dbReference type="InterPro" id="IPR050708">
    <property type="entry name" value="T6SS_VgrG/RHS"/>
</dbReference>
<evidence type="ECO:0000256" key="3">
    <source>
        <dbReference type="SAM" id="SignalP"/>
    </source>
</evidence>
<gene>
    <name evidence="5" type="ORF">GCM10022380_39810</name>
</gene>
<dbReference type="NCBIfam" id="TIGR01643">
    <property type="entry name" value="YD_repeat_2x"/>
    <property type="match status" value="2"/>
</dbReference>
<evidence type="ECO:0000313" key="6">
    <source>
        <dbReference type="Proteomes" id="UP001501624"/>
    </source>
</evidence>
<dbReference type="InterPro" id="IPR036844">
    <property type="entry name" value="Hint_dom_sf"/>
</dbReference>
<keyword evidence="3" id="KW-0732">Signal</keyword>
<dbReference type="InterPro" id="IPR031325">
    <property type="entry name" value="RHS_repeat"/>
</dbReference>
<feature type="region of interest" description="Disordered" evidence="2">
    <location>
        <begin position="114"/>
        <end position="138"/>
    </location>
</feature>
<dbReference type="Proteomes" id="UP001501624">
    <property type="component" value="Unassembled WGS sequence"/>
</dbReference>
<evidence type="ECO:0000256" key="2">
    <source>
        <dbReference type="SAM" id="MobiDB-lite"/>
    </source>
</evidence>